<dbReference type="Gene3D" id="3.90.550.10">
    <property type="entry name" value="Spore Coat Polysaccharide Biosynthesis Protein SpsA, Chain A"/>
    <property type="match status" value="1"/>
</dbReference>
<evidence type="ECO:0000313" key="1">
    <source>
        <dbReference type="EMBL" id="RXR31845.1"/>
    </source>
</evidence>
<reference evidence="2" key="1">
    <citation type="submission" date="2019-01" db="EMBL/GenBank/DDBJ databases">
        <title>Cytophagaceae bacterium strain CAR-16.</title>
        <authorList>
            <person name="Chen W.-M."/>
        </authorList>
    </citation>
    <scope>NUCLEOTIDE SEQUENCE [LARGE SCALE GENOMIC DNA]</scope>
    <source>
        <strain evidence="2">ICH-30</strain>
    </source>
</reference>
<dbReference type="OrthoDB" id="9771846at2"/>
<dbReference type="Pfam" id="PF11316">
    <property type="entry name" value="Rhamno_transf"/>
    <property type="match status" value="1"/>
</dbReference>
<dbReference type="EMBL" id="SBKQ01000008">
    <property type="protein sequence ID" value="RXR31845.1"/>
    <property type="molecule type" value="Genomic_DNA"/>
</dbReference>
<dbReference type="AlphaFoldDB" id="A0A4Q1KQG2"/>
<proteinExistence type="predicted"/>
<dbReference type="CDD" id="cd00761">
    <property type="entry name" value="Glyco_tranf_GTA_type"/>
    <property type="match status" value="1"/>
</dbReference>
<protein>
    <recommendedName>
        <fullName evidence="3">Rhamnosyl transferase</fullName>
    </recommendedName>
</protein>
<evidence type="ECO:0000313" key="2">
    <source>
        <dbReference type="Proteomes" id="UP000289734"/>
    </source>
</evidence>
<name>A0A4Q1KQG2_9FLAO</name>
<dbReference type="RefSeq" id="WP_129464556.1">
    <property type="nucleotide sequence ID" value="NZ_SBKQ01000008.1"/>
</dbReference>
<gene>
    <name evidence="1" type="ORF">EQG68_09240</name>
</gene>
<sequence length="283" mass="34045">MFKHLLITRFNLRNPEWKQLTKNNESILDDNWMNERLALFSDYCLPSVINQTNQNFEWIIYFDVSTKAIHRKKIEEIIENYTNINTFFIDGMPVFNESILNYVKKNISTKYLITSRIDNDDCIHKDFIDEIQRQFNYQDFLAIDNINGYTLQVEPQFILGKKEHIFNPFISLIEKNENPKTVWHYVHNMWKKEPRLIHLSEKRLWLSIIHGKNKVNEFDGYGNIKWNSLKNDFIISEKVSKTIESKQLSFSKWWFLSLKNYLYVKQVLLSKQIKKTLGIYKAK</sequence>
<organism evidence="1 2">
    <name type="scientific">Flavobacterium piscinae</name>
    <dbReference type="NCBI Taxonomy" id="2506424"/>
    <lineage>
        <taxon>Bacteria</taxon>
        <taxon>Pseudomonadati</taxon>
        <taxon>Bacteroidota</taxon>
        <taxon>Flavobacteriia</taxon>
        <taxon>Flavobacteriales</taxon>
        <taxon>Flavobacteriaceae</taxon>
        <taxon>Flavobacterium</taxon>
    </lineage>
</organism>
<accession>A0A4Q1KQG2</accession>
<dbReference type="InterPro" id="IPR029044">
    <property type="entry name" value="Nucleotide-diphossugar_trans"/>
</dbReference>
<evidence type="ECO:0008006" key="3">
    <source>
        <dbReference type="Google" id="ProtNLM"/>
    </source>
</evidence>
<keyword evidence="2" id="KW-1185">Reference proteome</keyword>
<comment type="caution">
    <text evidence="1">The sequence shown here is derived from an EMBL/GenBank/DDBJ whole genome shotgun (WGS) entry which is preliminary data.</text>
</comment>
<dbReference type="InterPro" id="IPR021466">
    <property type="entry name" value="Put_rhamnosyl_transferase"/>
</dbReference>
<dbReference type="Proteomes" id="UP000289734">
    <property type="component" value="Unassembled WGS sequence"/>
</dbReference>